<evidence type="ECO:0000256" key="1">
    <source>
        <dbReference type="ARBA" id="ARBA00000142"/>
    </source>
</evidence>
<evidence type="ECO:0000256" key="6">
    <source>
        <dbReference type="ARBA" id="ARBA00022694"/>
    </source>
</evidence>
<comment type="caution">
    <text evidence="7">The sequence shown here is derived from an EMBL/GenBank/DDBJ whole genome shotgun (WGS) entry which is preliminary data.</text>
</comment>
<keyword evidence="5" id="KW-0949">S-adenosyl-L-methionine</keyword>
<protein>
    <recommendedName>
        <fullName evidence="2">tRNA (guanine(46)-N(7))-methyltransferase</fullName>
        <ecNumber evidence="2">2.1.1.33</ecNumber>
    </recommendedName>
</protein>
<comment type="catalytic activity">
    <reaction evidence="1">
        <text>guanosine(46) in tRNA + S-adenosyl-L-methionine = N(7)-methylguanosine(46) in tRNA + S-adenosyl-L-homocysteine</text>
        <dbReference type="Rhea" id="RHEA:42708"/>
        <dbReference type="Rhea" id="RHEA-COMP:10188"/>
        <dbReference type="Rhea" id="RHEA-COMP:10189"/>
        <dbReference type="ChEBI" id="CHEBI:57856"/>
        <dbReference type="ChEBI" id="CHEBI:59789"/>
        <dbReference type="ChEBI" id="CHEBI:74269"/>
        <dbReference type="ChEBI" id="CHEBI:74480"/>
        <dbReference type="EC" id="2.1.1.33"/>
    </reaction>
</comment>
<dbReference type="InterPro" id="IPR055361">
    <property type="entry name" value="tRNA_methyltr_TrmB_bact"/>
</dbReference>
<dbReference type="PROSITE" id="PS51625">
    <property type="entry name" value="SAM_MT_TRMB"/>
    <property type="match status" value="1"/>
</dbReference>
<evidence type="ECO:0000313" key="7">
    <source>
        <dbReference type="EMBL" id="MPM36849.1"/>
    </source>
</evidence>
<dbReference type="NCBIfam" id="TIGR00091">
    <property type="entry name" value="tRNA (guanosine(46)-N7)-methyltransferase TrmB"/>
    <property type="match status" value="1"/>
</dbReference>
<dbReference type="CDD" id="cd02440">
    <property type="entry name" value="AdoMet_MTases"/>
    <property type="match status" value="1"/>
</dbReference>
<accession>A0A644Z8A3</accession>
<name>A0A644Z8A3_9ZZZZ</name>
<gene>
    <name evidence="7" type="primary">trmB_21</name>
    <name evidence="7" type="ORF">SDC9_83453</name>
</gene>
<dbReference type="GO" id="GO:0043527">
    <property type="term" value="C:tRNA methyltransferase complex"/>
    <property type="evidence" value="ECO:0007669"/>
    <property type="project" value="TreeGrafter"/>
</dbReference>
<reference evidence="7" key="1">
    <citation type="submission" date="2019-08" db="EMBL/GenBank/DDBJ databases">
        <authorList>
            <person name="Kucharzyk K."/>
            <person name="Murdoch R.W."/>
            <person name="Higgins S."/>
            <person name="Loffler F."/>
        </authorList>
    </citation>
    <scope>NUCLEOTIDE SEQUENCE</scope>
</reference>
<evidence type="ECO:0000256" key="3">
    <source>
        <dbReference type="ARBA" id="ARBA00022603"/>
    </source>
</evidence>
<keyword evidence="4 7" id="KW-0808">Transferase</keyword>
<dbReference type="Gene3D" id="3.40.50.150">
    <property type="entry name" value="Vaccinia Virus protein VP39"/>
    <property type="match status" value="1"/>
</dbReference>
<evidence type="ECO:0000256" key="5">
    <source>
        <dbReference type="ARBA" id="ARBA00022691"/>
    </source>
</evidence>
<dbReference type="EC" id="2.1.1.33" evidence="2"/>
<organism evidence="7">
    <name type="scientific">bioreactor metagenome</name>
    <dbReference type="NCBI Taxonomy" id="1076179"/>
    <lineage>
        <taxon>unclassified sequences</taxon>
        <taxon>metagenomes</taxon>
        <taxon>ecological metagenomes</taxon>
    </lineage>
</organism>
<dbReference type="InterPro" id="IPR003358">
    <property type="entry name" value="tRNA_(Gua-N-7)_MeTrfase_Trmb"/>
</dbReference>
<evidence type="ECO:0000256" key="2">
    <source>
        <dbReference type="ARBA" id="ARBA00011977"/>
    </source>
</evidence>
<dbReference type="HAMAP" id="MF_01057">
    <property type="entry name" value="tRNA_methyltr_TrmB"/>
    <property type="match status" value="1"/>
</dbReference>
<dbReference type="Pfam" id="PF02390">
    <property type="entry name" value="Methyltransf_4"/>
    <property type="match status" value="1"/>
</dbReference>
<dbReference type="NCBIfam" id="NF001080">
    <property type="entry name" value="PRK00121.2-2"/>
    <property type="match status" value="1"/>
</dbReference>
<dbReference type="PANTHER" id="PTHR23417">
    <property type="entry name" value="3-DEOXY-D-MANNO-OCTULOSONIC-ACID TRANSFERASE/TRNA GUANINE-N 7 - -METHYLTRANSFERASE"/>
    <property type="match status" value="1"/>
</dbReference>
<dbReference type="AlphaFoldDB" id="A0A644Z8A3"/>
<dbReference type="GO" id="GO:0008176">
    <property type="term" value="F:tRNA (guanine(46)-N7)-methyltransferase activity"/>
    <property type="evidence" value="ECO:0007669"/>
    <property type="project" value="UniProtKB-EC"/>
</dbReference>
<dbReference type="SUPFAM" id="SSF53335">
    <property type="entry name" value="S-adenosyl-L-methionine-dependent methyltransferases"/>
    <property type="match status" value="1"/>
</dbReference>
<dbReference type="EMBL" id="VSSQ01007745">
    <property type="protein sequence ID" value="MPM36849.1"/>
    <property type="molecule type" value="Genomic_DNA"/>
</dbReference>
<proteinExistence type="inferred from homology"/>
<keyword evidence="6" id="KW-0819">tRNA processing</keyword>
<keyword evidence="3 7" id="KW-0489">Methyltransferase</keyword>
<evidence type="ECO:0000256" key="4">
    <source>
        <dbReference type="ARBA" id="ARBA00022679"/>
    </source>
</evidence>
<dbReference type="InterPro" id="IPR029063">
    <property type="entry name" value="SAM-dependent_MTases_sf"/>
</dbReference>
<dbReference type="PANTHER" id="PTHR23417:SF14">
    <property type="entry name" value="PENTACOTRIPEPTIDE-REPEAT REGION OF PRORP DOMAIN-CONTAINING PROTEIN"/>
    <property type="match status" value="1"/>
</dbReference>
<sequence>MRMRKKKNLPARLERCAAYLVASPEEHRGRWRDLSPRAEELRLELGCGKGRFTCQTAALHPEVLFIAVERIPDVLITAMELARDMGLSNVLFICAEASKLETYFAPDEVDLLYINFCDPWPANQHARRRLTHPGFLEKYRAVLRAGGIIEFKTDNMLLFEWSLFQFPKAHYRLLEVKRDLHAGGVNGIMTDYEEKFHQLGIPINRCVACKESPLPPEEPEHRPSEMG</sequence>